<protein>
    <submittedName>
        <fullName evidence="1">Uncharacterized protein</fullName>
    </submittedName>
</protein>
<sequence length="83" mass="10152">MNEIYNTPSLWILIHEFNPDHREKMNRVFVQLRSKFITCFKCHHSQLMKYKKEGDNGVVFFVFKHKTICLECFDRLVQHNRVH</sequence>
<proteinExistence type="predicted"/>
<reference evidence="1" key="1">
    <citation type="journal article" date="2020" name="Nature">
        <title>Giant virus diversity and host interactions through global metagenomics.</title>
        <authorList>
            <person name="Schulz F."/>
            <person name="Roux S."/>
            <person name="Paez-Espino D."/>
            <person name="Jungbluth S."/>
            <person name="Walsh D.A."/>
            <person name="Denef V.J."/>
            <person name="McMahon K.D."/>
            <person name="Konstantinidis K.T."/>
            <person name="Eloe-Fadrosh E.A."/>
            <person name="Kyrpides N.C."/>
            <person name="Woyke T."/>
        </authorList>
    </citation>
    <scope>NUCLEOTIDE SEQUENCE</scope>
    <source>
        <strain evidence="1">GVMAG-M-3300021473-15</strain>
    </source>
</reference>
<accession>A0A6C0CPG1</accession>
<dbReference type="EMBL" id="MN739474">
    <property type="protein sequence ID" value="QHT06716.1"/>
    <property type="molecule type" value="Genomic_DNA"/>
</dbReference>
<organism evidence="1">
    <name type="scientific">viral metagenome</name>
    <dbReference type="NCBI Taxonomy" id="1070528"/>
    <lineage>
        <taxon>unclassified sequences</taxon>
        <taxon>metagenomes</taxon>
        <taxon>organismal metagenomes</taxon>
    </lineage>
</organism>
<dbReference type="AlphaFoldDB" id="A0A6C0CPG1"/>
<name>A0A6C0CPG1_9ZZZZ</name>
<evidence type="ECO:0000313" key="1">
    <source>
        <dbReference type="EMBL" id="QHT06716.1"/>
    </source>
</evidence>